<gene>
    <name evidence="2" type="ORF">FC46_GL000781</name>
</gene>
<dbReference type="Pfam" id="PF11457">
    <property type="entry name" value="DUF3021"/>
    <property type="match status" value="1"/>
</dbReference>
<name>A0A0R1U8D7_9LACO</name>
<dbReference type="InterPro" id="IPR021560">
    <property type="entry name" value="DUF3021"/>
</dbReference>
<protein>
    <recommendedName>
        <fullName evidence="4">DUF3021 domain-containing protein</fullName>
    </recommendedName>
</protein>
<dbReference type="EMBL" id="AZFM01000022">
    <property type="protein sequence ID" value="KRL89511.1"/>
    <property type="molecule type" value="Genomic_DNA"/>
</dbReference>
<accession>A0A0R1U8D7</accession>
<evidence type="ECO:0000313" key="2">
    <source>
        <dbReference type="EMBL" id="KRL89511.1"/>
    </source>
</evidence>
<reference evidence="2 3" key="1">
    <citation type="journal article" date="2015" name="Genome Announc.">
        <title>Expanding the biotechnology potential of lactobacilli through comparative genomics of 213 strains and associated genera.</title>
        <authorList>
            <person name="Sun Z."/>
            <person name="Harris H.M."/>
            <person name="McCann A."/>
            <person name="Guo C."/>
            <person name="Argimon S."/>
            <person name="Zhang W."/>
            <person name="Yang X."/>
            <person name="Jeffery I.B."/>
            <person name="Cooney J.C."/>
            <person name="Kagawa T.F."/>
            <person name="Liu W."/>
            <person name="Song Y."/>
            <person name="Salvetti E."/>
            <person name="Wrobel A."/>
            <person name="Rasinkangas P."/>
            <person name="Parkhill J."/>
            <person name="Rea M.C."/>
            <person name="O'Sullivan O."/>
            <person name="Ritari J."/>
            <person name="Douillard F.P."/>
            <person name="Paul Ross R."/>
            <person name="Yang R."/>
            <person name="Briner A.E."/>
            <person name="Felis G.E."/>
            <person name="de Vos W.M."/>
            <person name="Barrangou R."/>
            <person name="Klaenhammer T.R."/>
            <person name="Caufield P.W."/>
            <person name="Cui Y."/>
            <person name="Zhang H."/>
            <person name="O'Toole P.W."/>
        </authorList>
    </citation>
    <scope>NUCLEOTIDE SEQUENCE [LARGE SCALE GENOMIC DNA]</scope>
    <source>
        <strain evidence="2 3">DSM 16043</strain>
    </source>
</reference>
<evidence type="ECO:0008006" key="4">
    <source>
        <dbReference type="Google" id="ProtNLM"/>
    </source>
</evidence>
<evidence type="ECO:0000256" key="1">
    <source>
        <dbReference type="SAM" id="Phobius"/>
    </source>
</evidence>
<dbReference type="AlphaFoldDB" id="A0A0R1U8D7"/>
<keyword evidence="1" id="KW-0812">Transmembrane</keyword>
<dbReference type="STRING" id="1423763.FC46_GL000781"/>
<dbReference type="Proteomes" id="UP000051036">
    <property type="component" value="Unassembled WGS sequence"/>
</dbReference>
<keyword evidence="3" id="KW-1185">Reference proteome</keyword>
<feature type="transmembrane region" description="Helical" evidence="1">
    <location>
        <begin position="72"/>
        <end position="94"/>
    </location>
</feature>
<comment type="caution">
    <text evidence="2">The sequence shown here is derived from an EMBL/GenBank/DDBJ whole genome shotgun (WGS) entry which is preliminary data.</text>
</comment>
<sequence length="101" mass="11787">MQEEFSRRPLNGMLFSVIIWALMGLLFGWGASIFEIQRWSLTKQTLINFSIYYIGFTALAILASWFPLSLPHLLLFSSIFTIIYAVIWLITYFLSRKKAEN</sequence>
<keyword evidence="1" id="KW-1133">Transmembrane helix</keyword>
<feature type="transmembrane region" description="Helical" evidence="1">
    <location>
        <begin position="46"/>
        <end position="66"/>
    </location>
</feature>
<feature type="transmembrane region" description="Helical" evidence="1">
    <location>
        <begin position="12"/>
        <end position="34"/>
    </location>
</feature>
<proteinExistence type="predicted"/>
<dbReference type="PATRIC" id="fig|1423763.3.peg.789"/>
<organism evidence="2 3">
    <name type="scientific">Lactobacillus kalixensis DSM 16043</name>
    <dbReference type="NCBI Taxonomy" id="1423763"/>
    <lineage>
        <taxon>Bacteria</taxon>
        <taxon>Bacillati</taxon>
        <taxon>Bacillota</taxon>
        <taxon>Bacilli</taxon>
        <taxon>Lactobacillales</taxon>
        <taxon>Lactobacillaceae</taxon>
        <taxon>Lactobacillus</taxon>
    </lineage>
</organism>
<keyword evidence="1" id="KW-0472">Membrane</keyword>
<evidence type="ECO:0000313" key="3">
    <source>
        <dbReference type="Proteomes" id="UP000051036"/>
    </source>
</evidence>